<evidence type="ECO:0000256" key="4">
    <source>
        <dbReference type="ARBA" id="ARBA00022692"/>
    </source>
</evidence>
<name>A0A0G3WIB6_9BACT</name>
<dbReference type="PANTHER" id="PTHR43840:SF15">
    <property type="entry name" value="MITOCHONDRIAL METAL TRANSPORTER 1-RELATED"/>
    <property type="match status" value="1"/>
</dbReference>
<proteinExistence type="inferred from homology"/>
<dbReference type="Pfam" id="PF01545">
    <property type="entry name" value="Cation_efflux"/>
    <property type="match status" value="1"/>
</dbReference>
<dbReference type="Proteomes" id="UP000035337">
    <property type="component" value="Chromosome"/>
</dbReference>
<evidence type="ECO:0000313" key="10">
    <source>
        <dbReference type="EMBL" id="AKL97612.1"/>
    </source>
</evidence>
<keyword evidence="6 7" id="KW-0472">Membrane</keyword>
<feature type="transmembrane region" description="Helical" evidence="7">
    <location>
        <begin position="78"/>
        <end position="96"/>
    </location>
</feature>
<feature type="transmembrane region" description="Helical" evidence="7">
    <location>
        <begin position="40"/>
        <end position="57"/>
    </location>
</feature>
<dbReference type="KEGG" id="epo:Epro_0233"/>
<organism evidence="10 11">
    <name type="scientific">Endomicrobium proavitum</name>
    <dbReference type="NCBI Taxonomy" id="1408281"/>
    <lineage>
        <taxon>Bacteria</taxon>
        <taxon>Pseudomonadati</taxon>
        <taxon>Elusimicrobiota</taxon>
        <taxon>Endomicrobiia</taxon>
        <taxon>Endomicrobiales</taxon>
        <taxon>Endomicrobiaceae</taxon>
        <taxon>Endomicrobium</taxon>
    </lineage>
</organism>
<keyword evidence="4 7" id="KW-0812">Transmembrane</keyword>
<feature type="transmembrane region" description="Helical" evidence="7">
    <location>
        <begin position="12"/>
        <end position="34"/>
    </location>
</feature>
<feature type="transmembrane region" description="Helical" evidence="7">
    <location>
        <begin position="155"/>
        <end position="174"/>
    </location>
</feature>
<evidence type="ECO:0000256" key="2">
    <source>
        <dbReference type="ARBA" id="ARBA00008114"/>
    </source>
</evidence>
<dbReference type="GO" id="GO:0015341">
    <property type="term" value="F:zinc efflux antiporter activity"/>
    <property type="evidence" value="ECO:0007669"/>
    <property type="project" value="TreeGrafter"/>
</dbReference>
<dbReference type="RefSeq" id="WP_052569822.1">
    <property type="nucleotide sequence ID" value="NZ_CP009498.1"/>
</dbReference>
<protein>
    <submittedName>
        <fullName evidence="10">Putative cation efflux family protein, CzcD-like</fullName>
    </submittedName>
</protein>
<comment type="similarity">
    <text evidence="2">Belongs to the cation diffusion facilitator (CDF) transporter (TC 2.A.4) family.</text>
</comment>
<keyword evidence="5 7" id="KW-1133">Transmembrane helix</keyword>
<dbReference type="GO" id="GO:0005886">
    <property type="term" value="C:plasma membrane"/>
    <property type="evidence" value="ECO:0007669"/>
    <property type="project" value="TreeGrafter"/>
</dbReference>
<dbReference type="InterPro" id="IPR050291">
    <property type="entry name" value="CDF_Transporter"/>
</dbReference>
<dbReference type="PATRIC" id="fig|1408281.3.peg.240"/>
<dbReference type="GO" id="GO:0015086">
    <property type="term" value="F:cadmium ion transmembrane transporter activity"/>
    <property type="evidence" value="ECO:0007669"/>
    <property type="project" value="TreeGrafter"/>
</dbReference>
<dbReference type="Gene3D" id="1.20.1510.10">
    <property type="entry name" value="Cation efflux protein transmembrane domain"/>
    <property type="match status" value="1"/>
</dbReference>
<keyword evidence="3" id="KW-0813">Transport</keyword>
<dbReference type="NCBIfam" id="TIGR01297">
    <property type="entry name" value="CDF"/>
    <property type="match status" value="1"/>
</dbReference>
<dbReference type="FunFam" id="1.20.1510.10:FF:000006">
    <property type="entry name" value="Divalent cation efflux transporter"/>
    <property type="match status" value="1"/>
</dbReference>
<evidence type="ECO:0000256" key="6">
    <source>
        <dbReference type="ARBA" id="ARBA00023136"/>
    </source>
</evidence>
<dbReference type="SUPFAM" id="SSF160240">
    <property type="entry name" value="Cation efflux protein cytoplasmic domain-like"/>
    <property type="match status" value="1"/>
</dbReference>
<feature type="domain" description="Cation efflux protein cytoplasmic" evidence="9">
    <location>
        <begin position="215"/>
        <end position="293"/>
    </location>
</feature>
<dbReference type="PANTHER" id="PTHR43840">
    <property type="entry name" value="MITOCHONDRIAL METAL TRANSPORTER 1-RELATED"/>
    <property type="match status" value="1"/>
</dbReference>
<feature type="transmembrane region" description="Helical" evidence="7">
    <location>
        <begin position="108"/>
        <end position="128"/>
    </location>
</feature>
<comment type="subcellular location">
    <subcellularLocation>
        <location evidence="1">Membrane</location>
        <topology evidence="1">Multi-pass membrane protein</topology>
    </subcellularLocation>
</comment>
<gene>
    <name evidence="10" type="primary">fieF</name>
    <name evidence="10" type="ORF">Epro_0233</name>
</gene>
<dbReference type="Gene3D" id="3.30.70.1350">
    <property type="entry name" value="Cation efflux protein, cytoplasmic domain"/>
    <property type="match status" value="1"/>
</dbReference>
<evidence type="ECO:0000259" key="9">
    <source>
        <dbReference type="Pfam" id="PF16916"/>
    </source>
</evidence>
<evidence type="ECO:0000256" key="3">
    <source>
        <dbReference type="ARBA" id="ARBA00022448"/>
    </source>
</evidence>
<dbReference type="Pfam" id="PF16916">
    <property type="entry name" value="ZT_dimer"/>
    <property type="match status" value="1"/>
</dbReference>
<dbReference type="InterPro" id="IPR002524">
    <property type="entry name" value="Cation_efflux"/>
</dbReference>
<dbReference type="InterPro" id="IPR058533">
    <property type="entry name" value="Cation_efflux_TM"/>
</dbReference>
<reference evidence="10 11" key="1">
    <citation type="submission" date="2014-09" db="EMBL/GenBank/DDBJ databases">
        <title>Complete genome sequence of Endomicrobium proavitum.</title>
        <authorList>
            <person name="Zheng H."/>
        </authorList>
    </citation>
    <scope>NUCLEOTIDE SEQUENCE [LARGE SCALE GENOMIC DNA]</scope>
    <source>
        <strain evidence="10 11">Rsa215</strain>
    </source>
</reference>
<keyword evidence="11" id="KW-1185">Reference proteome</keyword>
<dbReference type="STRING" id="1408281.Epro_0233"/>
<dbReference type="InterPro" id="IPR027469">
    <property type="entry name" value="Cation_efflux_TMD_sf"/>
</dbReference>
<evidence type="ECO:0000259" key="8">
    <source>
        <dbReference type="Pfam" id="PF01545"/>
    </source>
</evidence>
<dbReference type="AlphaFoldDB" id="A0A0G3WIB6"/>
<dbReference type="InterPro" id="IPR036837">
    <property type="entry name" value="Cation_efflux_CTD_sf"/>
</dbReference>
<feature type="transmembrane region" description="Helical" evidence="7">
    <location>
        <begin position="180"/>
        <end position="200"/>
    </location>
</feature>
<feature type="domain" description="Cation efflux protein transmembrane" evidence="8">
    <location>
        <begin position="11"/>
        <end position="210"/>
    </location>
</feature>
<dbReference type="OrthoDB" id="9806522at2"/>
<evidence type="ECO:0000256" key="1">
    <source>
        <dbReference type="ARBA" id="ARBA00004141"/>
    </source>
</evidence>
<sequence length="312" mass="33927">MPQKNAASAAKLSMVSNTCLTLGKLITGLLIGSISIISEAAHSLVDLIAAFIAFAAIKESAKPADNEHPYGHGKFENISGSVEALLIFAAAVYIIYEAVSRLISPNPVRMPLVGALVMFVSAAVNFFVSQRLFKIAKETDSIALEADGWHLRADVWTSVGVMSALLIITLLKLLKVGGNFAWIDPAAALVVALMIIKTAVKLTVKSVRDLFDVSLPDEEVAEIENIIRAQAHIISGCHDLKTRKAGNKRFVEFHILVNPKMTVLQSHEITRELEKQISLKLENSTITIHVEPCDYTCTPKCRTGCLVKIIDN</sequence>
<dbReference type="InterPro" id="IPR027470">
    <property type="entry name" value="Cation_efflux_CTD"/>
</dbReference>
<dbReference type="EMBL" id="CP009498">
    <property type="protein sequence ID" value="AKL97612.1"/>
    <property type="molecule type" value="Genomic_DNA"/>
</dbReference>
<evidence type="ECO:0000256" key="5">
    <source>
        <dbReference type="ARBA" id="ARBA00022989"/>
    </source>
</evidence>
<accession>A0A0G3WIB6</accession>
<evidence type="ECO:0000313" key="11">
    <source>
        <dbReference type="Proteomes" id="UP000035337"/>
    </source>
</evidence>
<dbReference type="SUPFAM" id="SSF161111">
    <property type="entry name" value="Cation efflux protein transmembrane domain-like"/>
    <property type="match status" value="1"/>
</dbReference>
<dbReference type="GO" id="GO:0006882">
    <property type="term" value="P:intracellular zinc ion homeostasis"/>
    <property type="evidence" value="ECO:0007669"/>
    <property type="project" value="TreeGrafter"/>
</dbReference>
<dbReference type="GO" id="GO:0015093">
    <property type="term" value="F:ferrous iron transmembrane transporter activity"/>
    <property type="evidence" value="ECO:0007669"/>
    <property type="project" value="TreeGrafter"/>
</dbReference>
<evidence type="ECO:0000256" key="7">
    <source>
        <dbReference type="SAM" id="Phobius"/>
    </source>
</evidence>